<dbReference type="OrthoDB" id="9919933at2"/>
<evidence type="ECO:0000313" key="2">
    <source>
        <dbReference type="Proteomes" id="UP000007882"/>
    </source>
</evidence>
<name>I0H2J2_ACTM4</name>
<dbReference type="HOGENOM" id="CLU_2476399_0_0_11"/>
<dbReference type="PATRIC" id="fig|512565.3.peg.2015"/>
<dbReference type="AlphaFoldDB" id="I0H2J2"/>
<dbReference type="Proteomes" id="UP000007882">
    <property type="component" value="Chromosome"/>
</dbReference>
<dbReference type="EMBL" id="AP012319">
    <property type="protein sequence ID" value="BAL87229.1"/>
    <property type="molecule type" value="Genomic_DNA"/>
</dbReference>
<organism evidence="1 2">
    <name type="scientific">Actinoplanes missouriensis (strain ATCC 14538 / DSM 43046 / CBS 188.64 / JCM 3121 / NBRC 102363 / NCIMB 12654 / NRRL B-3342 / UNCC 431)</name>
    <dbReference type="NCBI Taxonomy" id="512565"/>
    <lineage>
        <taxon>Bacteria</taxon>
        <taxon>Bacillati</taxon>
        <taxon>Actinomycetota</taxon>
        <taxon>Actinomycetes</taxon>
        <taxon>Micromonosporales</taxon>
        <taxon>Micromonosporaceae</taxon>
        <taxon>Actinoplanes</taxon>
    </lineage>
</organism>
<protein>
    <submittedName>
        <fullName evidence="1">Uncharacterized protein</fullName>
    </submittedName>
</protein>
<keyword evidence="2" id="KW-1185">Reference proteome</keyword>
<sequence>MPHSEQTTAVLTANEPPNGTVLVVENGDTARVIKRDDGLAYACYRSEPGGHVWFNLADSDGDPLTLHNHIQYATAVYALGEKLAEFR</sequence>
<dbReference type="KEGG" id="ams:AMIS_20090"/>
<reference evidence="1 2" key="1">
    <citation type="submission" date="2012-02" db="EMBL/GenBank/DDBJ databases">
        <title>Complete genome sequence of Actinoplanes missouriensis 431 (= NBRC 102363).</title>
        <authorList>
            <person name="Ohnishi Y."/>
            <person name="Ishikawa J."/>
            <person name="Sekine M."/>
            <person name="Hosoyama A."/>
            <person name="Harada T."/>
            <person name="Narita H."/>
            <person name="Hata T."/>
            <person name="Konno Y."/>
            <person name="Tutikane K."/>
            <person name="Fujita N."/>
            <person name="Horinouchi S."/>
            <person name="Hayakawa M."/>
        </authorList>
    </citation>
    <scope>NUCLEOTIDE SEQUENCE [LARGE SCALE GENOMIC DNA]</scope>
    <source>
        <strain evidence="2">ATCC 14538 / DSM 43046 / CBS 188.64 / JCM 3121 / NBRC 102363 / NCIMB 12654 / NRRL B-3342 / UNCC 431</strain>
    </source>
</reference>
<dbReference type="RefSeq" id="WP_014442124.1">
    <property type="nucleotide sequence ID" value="NC_017093.1"/>
</dbReference>
<dbReference type="STRING" id="512565.AMIS_20090"/>
<gene>
    <name evidence="1" type="ordered locus">AMIS_20090</name>
</gene>
<proteinExistence type="predicted"/>
<evidence type="ECO:0000313" key="1">
    <source>
        <dbReference type="EMBL" id="BAL87229.1"/>
    </source>
</evidence>
<accession>I0H2J2</accession>